<keyword evidence="1" id="KW-0812">Transmembrane</keyword>
<evidence type="ECO:0000256" key="1">
    <source>
        <dbReference type="SAM" id="Phobius"/>
    </source>
</evidence>
<organism evidence="2 3">
    <name type="scientific">Tropicibacter oceani</name>
    <dbReference type="NCBI Taxonomy" id="3058420"/>
    <lineage>
        <taxon>Bacteria</taxon>
        <taxon>Pseudomonadati</taxon>
        <taxon>Pseudomonadota</taxon>
        <taxon>Alphaproteobacteria</taxon>
        <taxon>Rhodobacterales</taxon>
        <taxon>Roseobacteraceae</taxon>
        <taxon>Tropicibacter</taxon>
    </lineage>
</organism>
<protein>
    <submittedName>
        <fullName evidence="2">Uncharacterized protein</fullName>
    </submittedName>
</protein>
<proteinExistence type="predicted"/>
<sequence length="108" mass="11658">MLLGLALPVVILLILSVLVTRGVEALMPESMAGIVATLIVSALLMWGIAAGLFAGLYLWRGVTVAAVFGAPEGWRHFLWLGGRAALIWAPLVLLVVVTAPRRWKETVW</sequence>
<accession>A0ABY8QIG9</accession>
<gene>
    <name evidence="2" type="ORF">QF118_02485</name>
</gene>
<evidence type="ECO:0000313" key="2">
    <source>
        <dbReference type="EMBL" id="WGW04432.1"/>
    </source>
</evidence>
<keyword evidence="1" id="KW-0472">Membrane</keyword>
<feature type="transmembrane region" description="Helical" evidence="1">
    <location>
        <begin position="80"/>
        <end position="99"/>
    </location>
</feature>
<keyword evidence="3" id="KW-1185">Reference proteome</keyword>
<dbReference type="Proteomes" id="UP001241605">
    <property type="component" value="Chromosome"/>
</dbReference>
<dbReference type="RefSeq" id="WP_282301066.1">
    <property type="nucleotide sequence ID" value="NZ_CP124616.1"/>
</dbReference>
<keyword evidence="1" id="KW-1133">Transmembrane helix</keyword>
<feature type="transmembrane region" description="Helical" evidence="1">
    <location>
        <begin position="35"/>
        <end position="59"/>
    </location>
</feature>
<reference evidence="2 3" key="1">
    <citation type="submission" date="2023-05" db="EMBL/GenBank/DDBJ databases">
        <title>YMD87, complete Genome.</title>
        <authorList>
            <person name="Zhang J."/>
            <person name="Xu X."/>
        </authorList>
    </citation>
    <scope>NUCLEOTIDE SEQUENCE [LARGE SCALE GENOMIC DNA]</scope>
    <source>
        <strain evidence="2 3">YMD87</strain>
    </source>
</reference>
<dbReference type="EMBL" id="CP124616">
    <property type="protein sequence ID" value="WGW04432.1"/>
    <property type="molecule type" value="Genomic_DNA"/>
</dbReference>
<name>A0ABY8QIG9_9RHOB</name>
<evidence type="ECO:0000313" key="3">
    <source>
        <dbReference type="Proteomes" id="UP001241605"/>
    </source>
</evidence>